<feature type="transmembrane region" description="Helical" evidence="2">
    <location>
        <begin position="61"/>
        <end position="84"/>
    </location>
</feature>
<dbReference type="InterPro" id="IPR049713">
    <property type="entry name" value="Pr6Pr-like"/>
</dbReference>
<keyword evidence="4" id="KW-1185">Reference proteome</keyword>
<sequence>MTTPPTASAPLGRVEITRRASYAVIAVVVLVAFGLQFYLLFTGGADANSGESGSSIPVAERFARLFSFFTILSNVLVLVAAIGAALGRDTRPGAGRGWRLLHLDALLSIVVTGSVFGFVLAPGLQLRDEAVVATALFHNVSPVLFALAWLVFGPRRWWSIRIAALAFIWPAVWLAFTFTRGAITDWYPYPFLDVNQVGAGTAALGALAVVAFAVVLTAVILVIDRFAPSLSGSATPAADGRPDAPTAAGRATAGR</sequence>
<evidence type="ECO:0000256" key="1">
    <source>
        <dbReference type="SAM" id="MobiDB-lite"/>
    </source>
</evidence>
<feature type="region of interest" description="Disordered" evidence="1">
    <location>
        <begin position="232"/>
        <end position="255"/>
    </location>
</feature>
<feature type="transmembrane region" description="Helical" evidence="2">
    <location>
        <begin position="164"/>
        <end position="183"/>
    </location>
</feature>
<feature type="transmembrane region" description="Helical" evidence="2">
    <location>
        <begin position="130"/>
        <end position="152"/>
    </location>
</feature>
<organism evidence="3 4">
    <name type="scientific">Schumannella luteola</name>
    <dbReference type="NCBI Taxonomy" id="472059"/>
    <lineage>
        <taxon>Bacteria</taxon>
        <taxon>Bacillati</taxon>
        <taxon>Actinomycetota</taxon>
        <taxon>Actinomycetes</taxon>
        <taxon>Micrococcales</taxon>
        <taxon>Microbacteriaceae</taxon>
        <taxon>Schumannella</taxon>
    </lineage>
</organism>
<dbReference type="EMBL" id="JACBZY010000001">
    <property type="protein sequence ID" value="NYG97481.1"/>
    <property type="molecule type" value="Genomic_DNA"/>
</dbReference>
<evidence type="ECO:0000256" key="2">
    <source>
        <dbReference type="SAM" id="Phobius"/>
    </source>
</evidence>
<proteinExistence type="predicted"/>
<keyword evidence="2" id="KW-1133">Transmembrane helix</keyword>
<keyword evidence="2" id="KW-0472">Membrane</keyword>
<dbReference type="NCBIfam" id="NF038065">
    <property type="entry name" value="Pr6Pr"/>
    <property type="match status" value="1"/>
</dbReference>
<reference evidence="3 4" key="1">
    <citation type="submission" date="2020-07" db="EMBL/GenBank/DDBJ databases">
        <title>Sequencing the genomes of 1000 actinobacteria strains.</title>
        <authorList>
            <person name="Klenk H.-P."/>
        </authorList>
    </citation>
    <scope>NUCLEOTIDE SEQUENCE [LARGE SCALE GENOMIC DNA]</scope>
    <source>
        <strain evidence="3 4">DSM 23141</strain>
    </source>
</reference>
<feature type="compositionally biased region" description="Low complexity" evidence="1">
    <location>
        <begin position="243"/>
        <end position="255"/>
    </location>
</feature>
<protein>
    <recommendedName>
        <fullName evidence="5">F420-dependent oxidoreductase</fullName>
    </recommendedName>
</protein>
<evidence type="ECO:0008006" key="5">
    <source>
        <dbReference type="Google" id="ProtNLM"/>
    </source>
</evidence>
<keyword evidence="2" id="KW-0812">Transmembrane</keyword>
<dbReference type="Proteomes" id="UP000553888">
    <property type="component" value="Unassembled WGS sequence"/>
</dbReference>
<feature type="transmembrane region" description="Helical" evidence="2">
    <location>
        <begin position="20"/>
        <end position="41"/>
    </location>
</feature>
<dbReference type="AlphaFoldDB" id="A0A852Y8C8"/>
<feature type="transmembrane region" description="Helical" evidence="2">
    <location>
        <begin position="105"/>
        <end position="124"/>
    </location>
</feature>
<accession>A0A852Y8C8</accession>
<evidence type="ECO:0000313" key="3">
    <source>
        <dbReference type="EMBL" id="NYG97481.1"/>
    </source>
</evidence>
<gene>
    <name evidence="3" type="ORF">BJ979_000107</name>
</gene>
<evidence type="ECO:0000313" key="4">
    <source>
        <dbReference type="Proteomes" id="UP000553888"/>
    </source>
</evidence>
<feature type="transmembrane region" description="Helical" evidence="2">
    <location>
        <begin position="203"/>
        <end position="223"/>
    </location>
</feature>
<name>A0A852Y8C8_9MICO</name>
<comment type="caution">
    <text evidence="3">The sequence shown here is derived from an EMBL/GenBank/DDBJ whole genome shotgun (WGS) entry which is preliminary data.</text>
</comment>
<dbReference type="RefSeq" id="WP_179564180.1">
    <property type="nucleotide sequence ID" value="NZ_JACBZY010000001.1"/>
</dbReference>